<dbReference type="Proteomes" id="UP000070376">
    <property type="component" value="Unassembled WGS sequence"/>
</dbReference>
<dbReference type="SMART" id="SM00382">
    <property type="entry name" value="AAA"/>
    <property type="match status" value="1"/>
</dbReference>
<comment type="caution">
    <text evidence="6">The sequence shown here is derived from an EMBL/GenBank/DDBJ whole genome shotgun (WGS) entry which is preliminary data.</text>
</comment>
<evidence type="ECO:0000256" key="2">
    <source>
        <dbReference type="ARBA" id="ARBA00022448"/>
    </source>
</evidence>
<dbReference type="EMBL" id="LRPN01000165">
    <property type="protein sequence ID" value="KWZ77646.1"/>
    <property type="molecule type" value="Genomic_DNA"/>
</dbReference>
<dbReference type="InterPro" id="IPR025302">
    <property type="entry name" value="DrrA1/2-like_C"/>
</dbReference>
<name>A0A133KDK2_HEYCO</name>
<dbReference type="InterPro" id="IPR003593">
    <property type="entry name" value="AAA+_ATPase"/>
</dbReference>
<dbReference type="InterPro" id="IPR027417">
    <property type="entry name" value="P-loop_NTPase"/>
</dbReference>
<dbReference type="PANTHER" id="PTHR42711:SF5">
    <property type="entry name" value="ABC TRANSPORTER ATP-BINDING PROTEIN NATA"/>
    <property type="match status" value="1"/>
</dbReference>
<feature type="domain" description="ABC transporter" evidence="5">
    <location>
        <begin position="32"/>
        <end position="259"/>
    </location>
</feature>
<proteinExistence type="inferred from homology"/>
<protein>
    <submittedName>
        <fullName evidence="6">ABC transporter, ATP-binding protein</fullName>
    </submittedName>
</protein>
<evidence type="ECO:0000313" key="6">
    <source>
        <dbReference type="EMBL" id="KWZ77646.1"/>
    </source>
</evidence>
<evidence type="ECO:0000256" key="1">
    <source>
        <dbReference type="ARBA" id="ARBA00005417"/>
    </source>
</evidence>
<dbReference type="GO" id="GO:0005524">
    <property type="term" value="F:ATP binding"/>
    <property type="evidence" value="ECO:0007669"/>
    <property type="project" value="UniProtKB-KW"/>
</dbReference>
<dbReference type="SUPFAM" id="SSF52540">
    <property type="entry name" value="P-loop containing nucleoside triphosphate hydrolases"/>
    <property type="match status" value="1"/>
</dbReference>
<dbReference type="PANTHER" id="PTHR42711">
    <property type="entry name" value="ABC TRANSPORTER ATP-BINDING PROTEIN"/>
    <property type="match status" value="1"/>
</dbReference>
<dbReference type="Pfam" id="PF13732">
    <property type="entry name" value="DrrA1-3_C"/>
    <property type="match status" value="1"/>
</dbReference>
<evidence type="ECO:0000256" key="3">
    <source>
        <dbReference type="ARBA" id="ARBA00022741"/>
    </source>
</evidence>
<keyword evidence="3" id="KW-0547">Nucleotide-binding</keyword>
<keyword evidence="2" id="KW-0813">Transport</keyword>
<dbReference type="GO" id="GO:0016887">
    <property type="term" value="F:ATP hydrolysis activity"/>
    <property type="evidence" value="ECO:0007669"/>
    <property type="project" value="InterPro"/>
</dbReference>
<dbReference type="InterPro" id="IPR003439">
    <property type="entry name" value="ABC_transporter-like_ATP-bd"/>
</dbReference>
<dbReference type="Gene3D" id="3.40.50.300">
    <property type="entry name" value="P-loop containing nucleotide triphosphate hydrolases"/>
    <property type="match status" value="1"/>
</dbReference>
<dbReference type="Pfam" id="PF00005">
    <property type="entry name" value="ABC_tran"/>
    <property type="match status" value="1"/>
</dbReference>
<evidence type="ECO:0000313" key="7">
    <source>
        <dbReference type="Proteomes" id="UP000070376"/>
    </source>
</evidence>
<dbReference type="InterPro" id="IPR017871">
    <property type="entry name" value="ABC_transporter-like_CS"/>
</dbReference>
<evidence type="ECO:0000256" key="4">
    <source>
        <dbReference type="ARBA" id="ARBA00022840"/>
    </source>
</evidence>
<comment type="similarity">
    <text evidence="1">Belongs to the ABC transporter superfamily.</text>
</comment>
<organism evidence="6 7">
    <name type="scientific">Heyndrickxia coagulans</name>
    <name type="common">Weizmannia coagulans</name>
    <dbReference type="NCBI Taxonomy" id="1398"/>
    <lineage>
        <taxon>Bacteria</taxon>
        <taxon>Bacillati</taxon>
        <taxon>Bacillota</taxon>
        <taxon>Bacilli</taxon>
        <taxon>Bacillales</taxon>
        <taxon>Bacillaceae</taxon>
        <taxon>Heyndrickxia</taxon>
    </lineage>
</organism>
<reference evidence="7" key="1">
    <citation type="submission" date="2016-01" db="EMBL/GenBank/DDBJ databases">
        <authorList>
            <person name="Mitreva M."/>
            <person name="Pepin K.H."/>
            <person name="Mihindukulasuriya K.A."/>
            <person name="Fulton R."/>
            <person name="Fronick C."/>
            <person name="O'Laughlin M."/>
            <person name="Miner T."/>
            <person name="Herter B."/>
            <person name="Rosa B.A."/>
            <person name="Cordes M."/>
            <person name="Tomlinson C."/>
            <person name="Wollam A."/>
            <person name="Palsikar V.B."/>
            <person name="Mardis E.R."/>
            <person name="Wilson R.K."/>
        </authorList>
    </citation>
    <scope>NUCLEOTIDE SEQUENCE [LARGE SCALE GENOMIC DNA]</scope>
    <source>
        <strain evidence="7">GED7749B</strain>
    </source>
</reference>
<evidence type="ECO:0000259" key="5">
    <source>
        <dbReference type="PROSITE" id="PS50893"/>
    </source>
</evidence>
<dbReference type="AlphaFoldDB" id="A0A133KDK2"/>
<dbReference type="PROSITE" id="PS00211">
    <property type="entry name" value="ABC_TRANSPORTER_1"/>
    <property type="match status" value="1"/>
</dbReference>
<dbReference type="InterPro" id="IPR050763">
    <property type="entry name" value="ABC_transporter_ATP-binding"/>
</dbReference>
<accession>A0A133KDK2</accession>
<dbReference type="PROSITE" id="PS50893">
    <property type="entry name" value="ABC_TRANSPORTER_2"/>
    <property type="match status" value="1"/>
</dbReference>
<sequence>MYGSSGEISCRLLKLFLPVCVSTNKGGEIMSLVLEHVTKKFGAFTAVNDLSLMIPEKELFGFLGANGAGKTTTFRMILGLLKPNEGNISWNGRKMDYTLSPEIGYLPEERGLYPKLKVKDQLVYLARLRGMGKQDAVKELKYWLGRFHVEEYLDKRVEELSKGNQQKIQFIAAVLHKPKLLILDEPFSGLDPVNVETLKTAVAELRDQGATIVFSSHRMEHVEELCEHLCIMHHGSPVVHGELRAVKRAFGKQNVVIHADFDLAFLRAFPGVVRFKKTALGAELQIDRMEAAQKILDEINGKGFIRKFALEEPSLNDIFIEKVGASYE</sequence>
<keyword evidence="4 6" id="KW-0067">ATP-binding</keyword>
<gene>
    <name evidence="6" type="ORF">HMPREF3213_03249</name>
</gene>
<dbReference type="PATRIC" id="fig|1398.22.peg.3258"/>